<dbReference type="AlphaFoldDB" id="A0A392QFH5"/>
<accession>A0A392QFH5</accession>
<evidence type="ECO:0000313" key="2">
    <source>
        <dbReference type="Proteomes" id="UP000265520"/>
    </source>
</evidence>
<comment type="caution">
    <text evidence="1">The sequence shown here is derived from an EMBL/GenBank/DDBJ whole genome shotgun (WGS) entry which is preliminary data.</text>
</comment>
<sequence>MATLKMGIFCVPEDPPPPAKPSDSSLVWREDTIDNKVEYVKGDRWCYSSHVDKAGNEFV</sequence>
<name>A0A392QFH5_9FABA</name>
<organism evidence="1 2">
    <name type="scientific">Trifolium medium</name>
    <dbReference type="NCBI Taxonomy" id="97028"/>
    <lineage>
        <taxon>Eukaryota</taxon>
        <taxon>Viridiplantae</taxon>
        <taxon>Streptophyta</taxon>
        <taxon>Embryophyta</taxon>
        <taxon>Tracheophyta</taxon>
        <taxon>Spermatophyta</taxon>
        <taxon>Magnoliopsida</taxon>
        <taxon>eudicotyledons</taxon>
        <taxon>Gunneridae</taxon>
        <taxon>Pentapetalae</taxon>
        <taxon>rosids</taxon>
        <taxon>fabids</taxon>
        <taxon>Fabales</taxon>
        <taxon>Fabaceae</taxon>
        <taxon>Papilionoideae</taxon>
        <taxon>50 kb inversion clade</taxon>
        <taxon>NPAAA clade</taxon>
        <taxon>Hologalegina</taxon>
        <taxon>IRL clade</taxon>
        <taxon>Trifolieae</taxon>
        <taxon>Trifolium</taxon>
    </lineage>
</organism>
<protein>
    <submittedName>
        <fullName evidence="1">Uncharacterized protein</fullName>
    </submittedName>
</protein>
<dbReference type="EMBL" id="LXQA010134363">
    <property type="protein sequence ID" value="MCI23141.1"/>
    <property type="molecule type" value="Genomic_DNA"/>
</dbReference>
<proteinExistence type="predicted"/>
<keyword evidence="2" id="KW-1185">Reference proteome</keyword>
<evidence type="ECO:0000313" key="1">
    <source>
        <dbReference type="EMBL" id="MCI23141.1"/>
    </source>
</evidence>
<dbReference type="Proteomes" id="UP000265520">
    <property type="component" value="Unassembled WGS sequence"/>
</dbReference>
<reference evidence="1 2" key="1">
    <citation type="journal article" date="2018" name="Front. Plant Sci.">
        <title>Red Clover (Trifolium pratense) and Zigzag Clover (T. medium) - A Picture of Genomic Similarities and Differences.</title>
        <authorList>
            <person name="Dluhosova J."/>
            <person name="Istvanek J."/>
            <person name="Nedelnik J."/>
            <person name="Repkova J."/>
        </authorList>
    </citation>
    <scope>NUCLEOTIDE SEQUENCE [LARGE SCALE GENOMIC DNA]</scope>
    <source>
        <strain evidence="2">cv. 10/8</strain>
        <tissue evidence="1">Leaf</tissue>
    </source>
</reference>